<accession>A0AAW1PB91</accession>
<dbReference type="InterPro" id="IPR000953">
    <property type="entry name" value="Chromo/chromo_shadow_dom"/>
</dbReference>
<evidence type="ECO:0000259" key="7">
    <source>
        <dbReference type="PROSITE" id="PS50863"/>
    </source>
</evidence>
<dbReference type="PROSITE" id="PS50013">
    <property type="entry name" value="CHROMO_2"/>
    <property type="match status" value="1"/>
</dbReference>
<feature type="compositionally biased region" description="Low complexity" evidence="5">
    <location>
        <begin position="272"/>
        <end position="284"/>
    </location>
</feature>
<feature type="region of interest" description="Disordered" evidence="5">
    <location>
        <begin position="375"/>
        <end position="499"/>
    </location>
</feature>
<feature type="compositionally biased region" description="Low complexity" evidence="5">
    <location>
        <begin position="590"/>
        <end position="599"/>
    </location>
</feature>
<feature type="region of interest" description="Disordered" evidence="5">
    <location>
        <begin position="31"/>
        <end position="95"/>
    </location>
</feature>
<organism evidence="8 9">
    <name type="scientific">[Myrmecia] bisecta</name>
    <dbReference type="NCBI Taxonomy" id="41462"/>
    <lineage>
        <taxon>Eukaryota</taxon>
        <taxon>Viridiplantae</taxon>
        <taxon>Chlorophyta</taxon>
        <taxon>core chlorophytes</taxon>
        <taxon>Trebouxiophyceae</taxon>
        <taxon>Trebouxiales</taxon>
        <taxon>Trebouxiaceae</taxon>
        <taxon>Myrmecia</taxon>
    </lineage>
</organism>
<evidence type="ECO:0000256" key="1">
    <source>
        <dbReference type="ARBA" id="ARBA00023015"/>
    </source>
</evidence>
<dbReference type="InterPro" id="IPR015300">
    <property type="entry name" value="DNA-bd_pseudobarrel_sf"/>
</dbReference>
<evidence type="ECO:0000259" key="6">
    <source>
        <dbReference type="PROSITE" id="PS50013"/>
    </source>
</evidence>
<dbReference type="InterPro" id="IPR003340">
    <property type="entry name" value="B3_DNA-bd"/>
</dbReference>
<dbReference type="EMBL" id="JALJOR010000016">
    <property type="protein sequence ID" value="KAK9805302.1"/>
    <property type="molecule type" value="Genomic_DNA"/>
</dbReference>
<evidence type="ECO:0000313" key="8">
    <source>
        <dbReference type="EMBL" id="KAK9805302.1"/>
    </source>
</evidence>
<evidence type="ECO:0000313" key="9">
    <source>
        <dbReference type="Proteomes" id="UP001489004"/>
    </source>
</evidence>
<dbReference type="Proteomes" id="UP001489004">
    <property type="component" value="Unassembled WGS sequence"/>
</dbReference>
<evidence type="ECO:0000256" key="3">
    <source>
        <dbReference type="ARBA" id="ARBA00023163"/>
    </source>
</evidence>
<dbReference type="PANTHER" id="PTHR31391">
    <property type="entry name" value="B3 DOMAIN-CONTAINING PROTEIN OS11G0197600-RELATED"/>
    <property type="match status" value="1"/>
</dbReference>
<name>A0AAW1PB91_9CHLO</name>
<feature type="compositionally biased region" description="Basic and acidic residues" evidence="5">
    <location>
        <begin position="59"/>
        <end position="70"/>
    </location>
</feature>
<dbReference type="InterPro" id="IPR044837">
    <property type="entry name" value="REM16-like"/>
</dbReference>
<keyword evidence="2" id="KW-0238">DNA-binding</keyword>
<proteinExistence type="predicted"/>
<feature type="region of interest" description="Disordered" evidence="5">
    <location>
        <begin position="624"/>
        <end position="780"/>
    </location>
</feature>
<feature type="compositionally biased region" description="Low complexity" evidence="5">
    <location>
        <begin position="431"/>
        <end position="464"/>
    </location>
</feature>
<keyword evidence="1" id="KW-0805">Transcription regulation</keyword>
<dbReference type="AlphaFoldDB" id="A0AAW1PB91"/>
<feature type="compositionally biased region" description="Low complexity" evidence="5">
    <location>
        <begin position="542"/>
        <end position="557"/>
    </location>
</feature>
<protein>
    <recommendedName>
        <fullName evidence="10">Chromo domain-containing protein</fullName>
    </recommendedName>
</protein>
<dbReference type="GO" id="GO:0003677">
    <property type="term" value="F:DNA binding"/>
    <property type="evidence" value="ECO:0007669"/>
    <property type="project" value="UniProtKB-KW"/>
</dbReference>
<feature type="region of interest" description="Disordered" evidence="5">
    <location>
        <begin position="515"/>
        <end position="612"/>
    </location>
</feature>
<feature type="compositionally biased region" description="Low complexity" evidence="5">
    <location>
        <begin position="564"/>
        <end position="581"/>
    </location>
</feature>
<evidence type="ECO:0000256" key="5">
    <source>
        <dbReference type="SAM" id="MobiDB-lite"/>
    </source>
</evidence>
<feature type="compositionally biased region" description="Low complexity" evidence="5">
    <location>
        <begin position="644"/>
        <end position="654"/>
    </location>
</feature>
<keyword evidence="9" id="KW-1185">Reference proteome</keyword>
<dbReference type="Gene3D" id="2.40.50.40">
    <property type="match status" value="1"/>
</dbReference>
<keyword evidence="3" id="KW-0804">Transcription</keyword>
<evidence type="ECO:0000256" key="2">
    <source>
        <dbReference type="ARBA" id="ARBA00023125"/>
    </source>
</evidence>
<feature type="domain" description="Chromo" evidence="6">
    <location>
        <begin position="788"/>
        <end position="834"/>
    </location>
</feature>
<feature type="domain" description="TF-B3" evidence="7">
    <location>
        <begin position="137"/>
        <end position="248"/>
    </location>
</feature>
<dbReference type="SUPFAM" id="SSF101936">
    <property type="entry name" value="DNA-binding pseudobarrel domain"/>
    <property type="match status" value="1"/>
</dbReference>
<dbReference type="Gene3D" id="2.40.330.10">
    <property type="entry name" value="DNA-binding pseudobarrel domain"/>
    <property type="match status" value="1"/>
</dbReference>
<keyword evidence="4" id="KW-0539">Nucleus</keyword>
<feature type="compositionally biased region" description="Basic residues" evidence="5">
    <location>
        <begin position="382"/>
        <end position="391"/>
    </location>
</feature>
<dbReference type="InterPro" id="IPR023779">
    <property type="entry name" value="Chromodomain_CS"/>
</dbReference>
<feature type="compositionally biased region" description="Acidic residues" evidence="5">
    <location>
        <begin position="601"/>
        <end position="611"/>
    </location>
</feature>
<feature type="compositionally biased region" description="Low complexity" evidence="5">
    <location>
        <begin position="397"/>
        <end position="415"/>
    </location>
</feature>
<dbReference type="SMART" id="SM00298">
    <property type="entry name" value="CHROMO"/>
    <property type="match status" value="1"/>
</dbReference>
<dbReference type="InterPro" id="IPR016197">
    <property type="entry name" value="Chromo-like_dom_sf"/>
</dbReference>
<comment type="caution">
    <text evidence="8">The sequence shown here is derived from an EMBL/GenBank/DDBJ whole genome shotgun (WGS) entry which is preliminary data.</text>
</comment>
<feature type="compositionally biased region" description="Low complexity" evidence="5">
    <location>
        <begin position="678"/>
        <end position="710"/>
    </location>
</feature>
<evidence type="ECO:0000256" key="4">
    <source>
        <dbReference type="ARBA" id="ARBA00023242"/>
    </source>
</evidence>
<dbReference type="PROSITE" id="PS50863">
    <property type="entry name" value="B3"/>
    <property type="match status" value="1"/>
</dbReference>
<feature type="compositionally biased region" description="Low complexity" evidence="5">
    <location>
        <begin position="719"/>
        <end position="753"/>
    </location>
</feature>
<evidence type="ECO:0008006" key="10">
    <source>
        <dbReference type="Google" id="ProtNLM"/>
    </source>
</evidence>
<dbReference type="CDD" id="cd10017">
    <property type="entry name" value="B3_DNA"/>
    <property type="match status" value="1"/>
</dbReference>
<feature type="region of interest" description="Disordered" evidence="5">
    <location>
        <begin position="272"/>
        <end position="317"/>
    </location>
</feature>
<reference evidence="8 9" key="1">
    <citation type="journal article" date="2024" name="Nat. Commun.">
        <title>Phylogenomics reveals the evolutionary origins of lichenization in chlorophyte algae.</title>
        <authorList>
            <person name="Puginier C."/>
            <person name="Libourel C."/>
            <person name="Otte J."/>
            <person name="Skaloud P."/>
            <person name="Haon M."/>
            <person name="Grisel S."/>
            <person name="Petersen M."/>
            <person name="Berrin J.G."/>
            <person name="Delaux P.M."/>
            <person name="Dal Grande F."/>
            <person name="Keller J."/>
        </authorList>
    </citation>
    <scope>NUCLEOTIDE SEQUENCE [LARGE SCALE GENOMIC DNA]</scope>
    <source>
        <strain evidence="8 9">SAG 2043</strain>
    </source>
</reference>
<dbReference type="SUPFAM" id="SSF54160">
    <property type="entry name" value="Chromo domain-like"/>
    <property type="match status" value="1"/>
</dbReference>
<feature type="compositionally biased region" description="Pro residues" evidence="5">
    <location>
        <begin position="43"/>
        <end position="55"/>
    </location>
</feature>
<feature type="compositionally biased region" description="Basic and acidic residues" evidence="5">
    <location>
        <begin position="80"/>
        <end position="91"/>
    </location>
</feature>
<sequence length="856" mass="87386">MASTLTDYEAQREARIAHNKRIMEALALPKLASDLQESSQSAPRPPPKARQPKPAPSSAERRRSGRERAPVKYTYEPPVELERPKRSEVQGKAKALSSRSARKALSVWNGTYYSSEARDAAAAAALTYAAACENDALAKVLAPSNCQRGYWMQAPTSFNTLLPYTEQTKIYFQCEEPARRTWRYTVSASDSRWQIEWMPGRNGFSGGWRGFAIDQELTPNDTCVFELLPAASAGQLPADIMVHVFRAENYETNAAAGEEPAADAANVGADADAGAAAGPAEPAAQHAGRKRAAPQPDAARKKPTAVAGSGGGATNKATAKATAKAVAGKAVKAKAPRMAAVAALHANPAAGGTARLSRGARIASGMAAKAKALKRSAAGAARKLHGSRAGRRRAESADAAPAAAAEHAEASAAGGASAGGSGAADMEAEAMEQLAAAVAAQEAPASDAEGDCQGDTGDQGGWQDEPALDDAADFMDAPEANMGGEDCADAQEAPRGDGAAVGTGCDDGCADTPSAAQHGAARDSLARDSAGSGSDANDENEAGAANQAGAGPGAAAAAKRRSAQKAVPLANAAKAAKPAKAQPKKPRPQPAAVRAAPAASDPEEQPYEMEDSMAGVEAWLASRADQAKRTPGLAVLRQHGRFNGAAPAAKAAKGGAKRKRPAKPTAKDGGKGKGAGAAAGKAKSGAAAKRPKTAAAAGGKQAGVGQKQTVSKPAGASKQAAAGRQTGAGAKQAPSKPAARKPAATGKQAAASGSGSGKGKGLKKEAKADRKGKKPVVAAVPEEEDGGFTVDYILEFRPGLEDSKGEAKFLIRWLGYGPKWDTWEPASCMDQAPESYDWWTPAHKEAYLATLPSCSK</sequence>
<dbReference type="PROSITE" id="PS00598">
    <property type="entry name" value="CHROMO_1"/>
    <property type="match status" value="1"/>
</dbReference>
<gene>
    <name evidence="8" type="ORF">WJX72_012408</name>
</gene>